<dbReference type="EMBL" id="GEEE01017133">
    <property type="protein sequence ID" value="JAP46092.1"/>
    <property type="molecule type" value="Transcribed_RNA"/>
</dbReference>
<dbReference type="AlphaFoldDB" id="A0A0X3PD95"/>
<organism evidence="1">
    <name type="scientific">Schistocephalus solidus</name>
    <name type="common">Tapeworm</name>
    <dbReference type="NCBI Taxonomy" id="70667"/>
    <lineage>
        <taxon>Eukaryota</taxon>
        <taxon>Metazoa</taxon>
        <taxon>Spiralia</taxon>
        <taxon>Lophotrochozoa</taxon>
        <taxon>Platyhelminthes</taxon>
        <taxon>Cestoda</taxon>
        <taxon>Eucestoda</taxon>
        <taxon>Diphyllobothriidea</taxon>
        <taxon>Diphyllobothriidae</taxon>
        <taxon>Schistocephalus</taxon>
    </lineage>
</organism>
<sequence>MRPSCLRLSSFKQWECQEKSDGLLWAVVIAFLASSSSSSFSAFTCLISEVFRQEKWFLLHGAQKYFMTTAFQITSTVRPSISTRSTVCSTLGGAGTVTCA</sequence>
<reference evidence="1" key="1">
    <citation type="submission" date="2016-01" db="EMBL/GenBank/DDBJ databases">
        <title>Reference transcriptome for the parasite Schistocephalus solidus: insights into the molecular evolution of parasitism.</title>
        <authorList>
            <person name="Hebert F.O."/>
            <person name="Grambauer S."/>
            <person name="Barber I."/>
            <person name="Landry C.R."/>
            <person name="Aubin-Horth N."/>
        </authorList>
    </citation>
    <scope>NUCLEOTIDE SEQUENCE</scope>
</reference>
<protein>
    <submittedName>
        <fullName evidence="1">Uncharacterized protein</fullName>
    </submittedName>
</protein>
<proteinExistence type="predicted"/>
<evidence type="ECO:0000313" key="1">
    <source>
        <dbReference type="EMBL" id="JAP46092.1"/>
    </source>
</evidence>
<accession>A0A0X3PD95</accession>
<name>A0A0X3PD95_SCHSO</name>
<gene>
    <name evidence="1" type="ORF">TR97790</name>
</gene>
<dbReference type="EMBL" id="GEEE01006428">
    <property type="protein sequence ID" value="JAP56797.1"/>
    <property type="molecule type" value="Transcribed_RNA"/>
</dbReference>